<name>A0A5J5MJP5_MUNRE</name>
<dbReference type="GO" id="GO:0005886">
    <property type="term" value="C:plasma membrane"/>
    <property type="evidence" value="ECO:0007669"/>
    <property type="project" value="TreeGrafter"/>
</dbReference>
<proteinExistence type="inferred from homology"/>
<dbReference type="InterPro" id="IPR018252">
    <property type="entry name" value="Annexin_repeat_CS"/>
</dbReference>
<dbReference type="PANTHER" id="PTHR10502">
    <property type="entry name" value="ANNEXIN"/>
    <property type="match status" value="1"/>
</dbReference>
<evidence type="ECO:0000256" key="2">
    <source>
        <dbReference type="ARBA" id="ARBA00022737"/>
    </source>
</evidence>
<dbReference type="PROSITE" id="PS51897">
    <property type="entry name" value="ANNEXIN_2"/>
    <property type="match status" value="3"/>
</dbReference>
<evidence type="ECO:0000313" key="4">
    <source>
        <dbReference type="EMBL" id="KAB0380453.1"/>
    </source>
</evidence>
<dbReference type="AlphaFoldDB" id="A0A5J5MJP5"/>
<dbReference type="GO" id="GO:0005544">
    <property type="term" value="F:calcium-dependent phospholipid binding"/>
    <property type="evidence" value="ECO:0007669"/>
    <property type="project" value="InterPro"/>
</dbReference>
<protein>
    <recommendedName>
        <fullName evidence="6">Annexin</fullName>
    </recommendedName>
</protein>
<dbReference type="FunFam" id="1.10.220.10:FF:000005">
    <property type="entry name" value="Annexin"/>
    <property type="match status" value="1"/>
</dbReference>
<keyword evidence="5" id="KW-1185">Reference proteome</keyword>
<evidence type="ECO:0000313" key="5">
    <source>
        <dbReference type="Proteomes" id="UP000326062"/>
    </source>
</evidence>
<dbReference type="EMBL" id="VCEB01000003">
    <property type="protein sequence ID" value="KAB0380453.1"/>
    <property type="molecule type" value="Genomic_DNA"/>
</dbReference>
<evidence type="ECO:0008006" key="6">
    <source>
        <dbReference type="Google" id="ProtNLM"/>
    </source>
</evidence>
<dbReference type="PANTHER" id="PTHR10502:SF26">
    <property type="entry name" value="ANNEXIN A5"/>
    <property type="match status" value="1"/>
</dbReference>
<comment type="caution">
    <text evidence="4">The sequence shown here is derived from an EMBL/GenBank/DDBJ whole genome shotgun (WGS) entry which is preliminary data.</text>
</comment>
<dbReference type="GO" id="GO:0005634">
    <property type="term" value="C:nucleus"/>
    <property type="evidence" value="ECO:0007669"/>
    <property type="project" value="TreeGrafter"/>
</dbReference>
<keyword evidence="2" id="KW-0677">Repeat</keyword>
<dbReference type="SMART" id="SM00335">
    <property type="entry name" value="ANX"/>
    <property type="match status" value="4"/>
</dbReference>
<sequence length="277" mass="30631">MARVLRGTVTDFPGFDGRADAGTLRKAMKGLGTDEGSILTLLTSRSNAQRPEIAVAFRGLLDDLKSELTGKCENLIVALMKPSRLYDAYELKHALKGAGANEKVLTEIIASRTPEGLRAIKQAYEEEYGPSLEDDVVGDPSAQVEQNAQALFQAGELKWGTDEEKLITIFGTRRFQIEETIDRETSGNLEHLLLAVVKSIRSIPAYLAETLYYAMKGAGTDERTLIRVVVSRSEIDLYNIRKEFRKNFATSLYSMIKGDTSGDYKKALLLLRGGEDD</sequence>
<dbReference type="Proteomes" id="UP000326062">
    <property type="component" value="Chromosome 3"/>
</dbReference>
<dbReference type="Pfam" id="PF00191">
    <property type="entry name" value="Annexin"/>
    <property type="match status" value="3"/>
</dbReference>
<dbReference type="InterPro" id="IPR037104">
    <property type="entry name" value="Annexin_sf"/>
</dbReference>
<dbReference type="FunFam" id="1.10.220.10:FF:000022">
    <property type="entry name" value="Annexin A5"/>
    <property type="match status" value="1"/>
</dbReference>
<dbReference type="SUPFAM" id="SSF47874">
    <property type="entry name" value="Annexin"/>
    <property type="match status" value="1"/>
</dbReference>
<dbReference type="InterPro" id="IPR018502">
    <property type="entry name" value="Annexin_repeat"/>
</dbReference>
<dbReference type="GO" id="GO:0001786">
    <property type="term" value="F:phosphatidylserine binding"/>
    <property type="evidence" value="ECO:0007669"/>
    <property type="project" value="TreeGrafter"/>
</dbReference>
<dbReference type="Gene3D" id="1.10.220.10">
    <property type="entry name" value="Annexin"/>
    <property type="match status" value="4"/>
</dbReference>
<organism evidence="4 5">
    <name type="scientific">Muntiacus reevesi</name>
    <name type="common">Reeves' muntjac</name>
    <name type="synonym">Cervus reevesi</name>
    <dbReference type="NCBI Taxonomy" id="9886"/>
    <lineage>
        <taxon>Eukaryota</taxon>
        <taxon>Metazoa</taxon>
        <taxon>Chordata</taxon>
        <taxon>Craniata</taxon>
        <taxon>Vertebrata</taxon>
        <taxon>Euteleostomi</taxon>
        <taxon>Mammalia</taxon>
        <taxon>Eutheria</taxon>
        <taxon>Laurasiatheria</taxon>
        <taxon>Artiodactyla</taxon>
        <taxon>Ruminantia</taxon>
        <taxon>Pecora</taxon>
        <taxon>Cervidae</taxon>
        <taxon>Muntiacinae</taxon>
        <taxon>Muntiacus</taxon>
    </lineage>
</organism>
<dbReference type="GO" id="GO:0005737">
    <property type="term" value="C:cytoplasm"/>
    <property type="evidence" value="ECO:0007669"/>
    <property type="project" value="TreeGrafter"/>
</dbReference>
<evidence type="ECO:0000256" key="1">
    <source>
        <dbReference type="ARBA" id="ARBA00007831"/>
    </source>
</evidence>
<gene>
    <name evidence="4" type="ORF">FD755_008237</name>
</gene>
<evidence type="ECO:0000256" key="3">
    <source>
        <dbReference type="ARBA" id="ARBA00023216"/>
    </source>
</evidence>
<reference evidence="4 5" key="1">
    <citation type="submission" date="2019-06" db="EMBL/GenBank/DDBJ databases">
        <title>Discovery of a novel chromosome fission-fusion reversal in muntjac.</title>
        <authorList>
            <person name="Mudd A.B."/>
            <person name="Bredeson J.V."/>
            <person name="Baum R."/>
            <person name="Hockemeyer D."/>
            <person name="Rokhsar D.S."/>
        </authorList>
    </citation>
    <scope>NUCLEOTIDE SEQUENCE [LARGE SCALE GENOMIC DNA]</scope>
    <source>
        <strain evidence="4">UCam_UCB_Mr</strain>
        <tissue evidence="4">Fibroblast cell line</tissue>
    </source>
</reference>
<keyword evidence="3" id="KW-0041">Annexin</keyword>
<dbReference type="GO" id="GO:0012506">
    <property type="term" value="C:vesicle membrane"/>
    <property type="evidence" value="ECO:0007669"/>
    <property type="project" value="TreeGrafter"/>
</dbReference>
<dbReference type="PROSITE" id="PS00223">
    <property type="entry name" value="ANNEXIN_1"/>
    <property type="match status" value="1"/>
</dbReference>
<dbReference type="GO" id="GO:0005509">
    <property type="term" value="F:calcium ion binding"/>
    <property type="evidence" value="ECO:0007669"/>
    <property type="project" value="InterPro"/>
</dbReference>
<accession>A0A5J5MJP5</accession>
<comment type="similarity">
    <text evidence="1">Belongs to the annexin family.</text>
</comment>